<feature type="transmembrane region" description="Helical" evidence="1">
    <location>
        <begin position="175"/>
        <end position="192"/>
    </location>
</feature>
<dbReference type="Proteomes" id="UP000755667">
    <property type="component" value="Unassembled WGS sequence"/>
</dbReference>
<feature type="transmembrane region" description="Helical" evidence="1">
    <location>
        <begin position="148"/>
        <end position="168"/>
    </location>
</feature>
<feature type="transmembrane region" description="Helical" evidence="1">
    <location>
        <begin position="82"/>
        <end position="106"/>
    </location>
</feature>
<proteinExistence type="predicted"/>
<feature type="domain" description="SGNH" evidence="2">
    <location>
        <begin position="389"/>
        <end position="656"/>
    </location>
</feature>
<dbReference type="InterPro" id="IPR043968">
    <property type="entry name" value="SGNH"/>
</dbReference>
<feature type="transmembrane region" description="Helical" evidence="1">
    <location>
        <begin position="249"/>
        <end position="265"/>
    </location>
</feature>
<dbReference type="Pfam" id="PF19040">
    <property type="entry name" value="SGNH"/>
    <property type="match status" value="1"/>
</dbReference>
<dbReference type="RefSeq" id="WP_085627659.1">
    <property type="nucleotide sequence ID" value="NZ_JAFBWU010000014.1"/>
</dbReference>
<feature type="transmembrane region" description="Helical" evidence="1">
    <location>
        <begin position="313"/>
        <end position="331"/>
    </location>
</feature>
<dbReference type="EMBL" id="JAFBXF010000014">
    <property type="protein sequence ID" value="MBM2418982.1"/>
    <property type="molecule type" value="Genomic_DNA"/>
</dbReference>
<protein>
    <recommendedName>
        <fullName evidence="2">SGNH domain-containing protein</fullName>
    </recommendedName>
</protein>
<reference evidence="3 6" key="1">
    <citation type="submission" date="2021-01" db="EMBL/GenBank/DDBJ databases">
        <title>Diatom-associated Roseobacters Show Island Model of Population Structure.</title>
        <authorList>
            <person name="Qu L."/>
            <person name="Feng X."/>
            <person name="Chen Y."/>
            <person name="Li L."/>
            <person name="Wang X."/>
            <person name="Hu Z."/>
            <person name="Wang H."/>
            <person name="Luo H."/>
        </authorList>
    </citation>
    <scope>NUCLEOTIDE SEQUENCE</scope>
    <source>
        <strain evidence="4 6">CC28-63</strain>
        <strain evidence="3">CC28-69</strain>
    </source>
</reference>
<evidence type="ECO:0000313" key="3">
    <source>
        <dbReference type="EMBL" id="MBM2414311.1"/>
    </source>
</evidence>
<feature type="transmembrane region" description="Helical" evidence="1">
    <location>
        <begin position="198"/>
        <end position="216"/>
    </location>
</feature>
<name>A0A9Q2S1D8_9RHOB</name>
<keyword evidence="1" id="KW-0472">Membrane</keyword>
<dbReference type="Proteomes" id="UP000809440">
    <property type="component" value="Unassembled WGS sequence"/>
</dbReference>
<feature type="transmembrane region" description="Helical" evidence="1">
    <location>
        <begin position="343"/>
        <end position="362"/>
    </location>
</feature>
<keyword evidence="1" id="KW-0812">Transmembrane</keyword>
<keyword evidence="1" id="KW-1133">Transmembrane helix</keyword>
<dbReference type="AlphaFoldDB" id="A0A9Q2S1D8"/>
<gene>
    <name evidence="3" type="ORF">JQX41_18490</name>
    <name evidence="4" type="ORF">JQX48_18510</name>
</gene>
<feature type="transmembrane region" description="Helical" evidence="1">
    <location>
        <begin position="28"/>
        <end position="45"/>
    </location>
</feature>
<dbReference type="EMBL" id="JAFBXE010000014">
    <property type="protein sequence ID" value="MBM2414311.1"/>
    <property type="molecule type" value="Genomic_DNA"/>
</dbReference>
<dbReference type="OrthoDB" id="9796461at2"/>
<dbReference type="GeneID" id="62639392"/>
<evidence type="ECO:0000313" key="6">
    <source>
        <dbReference type="Proteomes" id="UP000809440"/>
    </source>
</evidence>
<keyword evidence="6" id="KW-1185">Reference proteome</keyword>
<feature type="transmembrane region" description="Helical" evidence="1">
    <location>
        <begin position="223"/>
        <end position="243"/>
    </location>
</feature>
<feature type="transmembrane region" description="Helical" evidence="1">
    <location>
        <begin position="286"/>
        <end position="307"/>
    </location>
</feature>
<organism evidence="3 5">
    <name type="scientific">Marivita cryptomonadis</name>
    <dbReference type="NCBI Taxonomy" id="505252"/>
    <lineage>
        <taxon>Bacteria</taxon>
        <taxon>Pseudomonadati</taxon>
        <taxon>Pseudomonadota</taxon>
        <taxon>Alphaproteobacteria</taxon>
        <taxon>Rhodobacterales</taxon>
        <taxon>Roseobacteraceae</taxon>
        <taxon>Marivita</taxon>
    </lineage>
</organism>
<evidence type="ECO:0000256" key="1">
    <source>
        <dbReference type="SAM" id="Phobius"/>
    </source>
</evidence>
<evidence type="ECO:0000259" key="2">
    <source>
        <dbReference type="Pfam" id="PF19040"/>
    </source>
</evidence>
<accession>A0A9Q2S1D8</accession>
<sequence length="674" mass="73360">MSTRSTLRVSDVFVLKDSESARSEIRQFLLALACLAFVLAALGAGQVGADAFAKDIILVFCGAWCANQLIRGTDIFKSQIICVLQAYFIGVLCCAVLLFGVGWMVFLPQEYENLGHALLLAATFTTNVGQVFFPVETGMRFDGLFDHLWLLALIAQCGVILSVLFWLFSANSLRLLFVLGSISIVSLILTLIDAPMVQQLPIGGLWAFLFGALPFIITHRFRVLEFAALIGVINILAGVLAISAFGDTLVSRAIVALGLSFLYLGSRSRTSQPEMTDLRRRWFGMVLHTFLWAVPLLKLNTALSISGHEKLDLVLLVIPCLLFAIFSWSVWQHIEQRTGTNKLVISGAVATVLFVNGMISLMTHGLQWRFPDGAQAYLHALHSDAPSTRCPRETDGPLAGLEVCRLGPDGPPKVLVWGDHQLDAISIGYAEAARRAAVPTLLIARTDCVPLGDLQSRFPAGSSVSGQECDRQSAQVLQALPHLTSVRQVTLVADWAYYLDVPKIELFTEAKVRIGPLDGSPMDISRQADYVESAAKNTLQTLSDRGVRVSVLRQVPSHPSFDAEMAARSSLPGAGLYMGMPKISTTVAVSDVTQRHATMDDLFRSFAATGQMTYVDTWGAFCSSTRCDVRGGLSSDYITSTRLSPSGALSLAKILADDLKRATTHAPYRRNLDS</sequence>
<evidence type="ECO:0000313" key="4">
    <source>
        <dbReference type="EMBL" id="MBM2418982.1"/>
    </source>
</evidence>
<comment type="caution">
    <text evidence="3">The sequence shown here is derived from an EMBL/GenBank/DDBJ whole genome shotgun (WGS) entry which is preliminary data.</text>
</comment>
<evidence type="ECO:0000313" key="5">
    <source>
        <dbReference type="Proteomes" id="UP000755667"/>
    </source>
</evidence>